<evidence type="ECO:0000256" key="1">
    <source>
        <dbReference type="ARBA" id="ARBA00022737"/>
    </source>
</evidence>
<proteinExistence type="predicted"/>
<reference evidence="5 6" key="1">
    <citation type="submission" date="2018-04" db="EMBL/GenBank/DDBJ databases">
        <title>Genomic Encyclopedia of Type Strains, Phase IV (KMG-IV): sequencing the most valuable type-strain genomes for metagenomic binning, comparative biology and taxonomic classification.</title>
        <authorList>
            <person name="Goeker M."/>
        </authorList>
    </citation>
    <scope>NUCLEOTIDE SEQUENCE [LARGE SCALE GENOMIC DNA]</scope>
    <source>
        <strain evidence="5 6">DSM 100231</strain>
    </source>
</reference>
<keyword evidence="2 3" id="KW-0802">TPR repeat</keyword>
<dbReference type="SUPFAM" id="SSF48452">
    <property type="entry name" value="TPR-like"/>
    <property type="match status" value="2"/>
</dbReference>
<dbReference type="Proteomes" id="UP000245466">
    <property type="component" value="Unassembled WGS sequence"/>
</dbReference>
<dbReference type="Pfam" id="PF13431">
    <property type="entry name" value="TPR_17"/>
    <property type="match status" value="1"/>
</dbReference>
<accession>A0A2U1AWS6</accession>
<gene>
    <name evidence="5" type="ORF">C8E01_106200</name>
</gene>
<dbReference type="EMBL" id="QEKI01000006">
    <property type="protein sequence ID" value="PVY40858.1"/>
    <property type="molecule type" value="Genomic_DNA"/>
</dbReference>
<evidence type="ECO:0000256" key="2">
    <source>
        <dbReference type="ARBA" id="ARBA00022803"/>
    </source>
</evidence>
<dbReference type="OrthoDB" id="9785181at2"/>
<organism evidence="5 6">
    <name type="scientific">Pontibacter virosus</name>
    <dbReference type="NCBI Taxonomy" id="1765052"/>
    <lineage>
        <taxon>Bacteria</taxon>
        <taxon>Pseudomonadati</taxon>
        <taxon>Bacteroidota</taxon>
        <taxon>Cytophagia</taxon>
        <taxon>Cytophagales</taxon>
        <taxon>Hymenobacteraceae</taxon>
        <taxon>Pontibacter</taxon>
    </lineage>
</organism>
<dbReference type="PANTHER" id="PTHR44943:SF4">
    <property type="entry name" value="TPR REPEAT-CONTAINING PROTEIN MJ0798"/>
    <property type="match status" value="1"/>
</dbReference>
<evidence type="ECO:0000313" key="6">
    <source>
        <dbReference type="Proteomes" id="UP000245466"/>
    </source>
</evidence>
<feature type="repeat" description="TPR" evidence="3">
    <location>
        <begin position="240"/>
        <end position="273"/>
    </location>
</feature>
<keyword evidence="6" id="KW-1185">Reference proteome</keyword>
<comment type="caution">
    <text evidence="5">The sequence shown here is derived from an EMBL/GenBank/DDBJ whole genome shotgun (WGS) entry which is preliminary data.</text>
</comment>
<keyword evidence="4" id="KW-0472">Membrane</keyword>
<name>A0A2U1AWS6_9BACT</name>
<evidence type="ECO:0000256" key="3">
    <source>
        <dbReference type="PROSITE-ProRule" id="PRU00339"/>
    </source>
</evidence>
<dbReference type="InterPro" id="IPR019734">
    <property type="entry name" value="TPR_rpt"/>
</dbReference>
<feature type="transmembrane region" description="Helical" evidence="4">
    <location>
        <begin position="92"/>
        <end position="114"/>
    </location>
</feature>
<protein>
    <submittedName>
        <fullName evidence="5">Tetratricopeptide repeat protein</fullName>
    </submittedName>
</protein>
<evidence type="ECO:0000256" key="4">
    <source>
        <dbReference type="SAM" id="Phobius"/>
    </source>
</evidence>
<dbReference type="SMART" id="SM00028">
    <property type="entry name" value="TPR"/>
    <property type="match status" value="4"/>
</dbReference>
<dbReference type="PANTHER" id="PTHR44943">
    <property type="entry name" value="CELLULOSE SYNTHASE OPERON PROTEIN C"/>
    <property type="match status" value="1"/>
</dbReference>
<feature type="transmembrane region" description="Helical" evidence="4">
    <location>
        <begin position="121"/>
        <end position="142"/>
    </location>
</feature>
<keyword evidence="1" id="KW-0677">Repeat</keyword>
<feature type="repeat" description="TPR" evidence="3">
    <location>
        <begin position="342"/>
        <end position="375"/>
    </location>
</feature>
<dbReference type="InterPro" id="IPR051685">
    <property type="entry name" value="Ycf3/AcsC/BcsC/TPR_MFPF"/>
</dbReference>
<sequence length="396" mass="44160">MSIATIVTLLLAALVLLVRPFTALLHELGHALTALLLTRQKVTVYVGSYGDQRKGLRMNAGLLEIWFRYNFFSWQSGLCVISARDLSVTRQLLIVLAGPLASTLIALTACYLTFALELHGAVKLICLVFLGCALLDLVVNLVPSSTPILLYDGSVAYNDGYRLKQLLLGRRLPKAYDRAVDAYNQGAYAAAARLFTGMLQEGLQDEQAYRAAVSCCLQLGHYEAARELIERFSACYKLNSNDYGNAGLVCSQLGMHEEGLPYFEQSLQLDPTNKYTLHNMAYTLHLLGRYQEAVVLFDKVIEVDVSFANAYSNRGLAKLKCGREGEGLQDIRRSFELEADHAYGYRNLGIYHLDRQAYRDALQQFRKSKLADPGTHLIDDLIKEAETHLAEQEMTA</sequence>
<keyword evidence="4" id="KW-1133">Transmembrane helix</keyword>
<dbReference type="AlphaFoldDB" id="A0A2U1AWS6"/>
<dbReference type="RefSeq" id="WP_116543588.1">
    <property type="nucleotide sequence ID" value="NZ_QEKI01000006.1"/>
</dbReference>
<keyword evidence="4" id="KW-0812">Transmembrane</keyword>
<evidence type="ECO:0000313" key="5">
    <source>
        <dbReference type="EMBL" id="PVY40858.1"/>
    </source>
</evidence>
<dbReference type="InterPro" id="IPR049500">
    <property type="entry name" value="Peptidase_M50B-like"/>
</dbReference>
<dbReference type="Pfam" id="PF13398">
    <property type="entry name" value="Peptidase_M50B"/>
    <property type="match status" value="1"/>
</dbReference>
<dbReference type="PROSITE" id="PS50005">
    <property type="entry name" value="TPR"/>
    <property type="match status" value="2"/>
</dbReference>
<dbReference type="InterPro" id="IPR011990">
    <property type="entry name" value="TPR-like_helical_dom_sf"/>
</dbReference>
<dbReference type="Gene3D" id="1.25.40.10">
    <property type="entry name" value="Tetratricopeptide repeat domain"/>
    <property type="match status" value="2"/>
</dbReference>